<dbReference type="AlphaFoldDB" id="A0A6P1MNL9"/>
<dbReference type="RefSeq" id="WP_162362373.1">
    <property type="nucleotide sequence ID" value="NZ_CP047591.1"/>
</dbReference>
<protein>
    <submittedName>
        <fullName evidence="5">AAA family ATPase</fullName>
    </submittedName>
</protein>
<accession>A0A6P1MNL9</accession>
<evidence type="ECO:0000259" key="4">
    <source>
        <dbReference type="SMART" id="SM00382"/>
    </source>
</evidence>
<dbReference type="Pfam" id="PF00004">
    <property type="entry name" value="AAA"/>
    <property type="match status" value="1"/>
</dbReference>
<evidence type="ECO:0000313" key="5">
    <source>
        <dbReference type="EMBL" id="QHI72605.1"/>
    </source>
</evidence>
<evidence type="ECO:0000256" key="1">
    <source>
        <dbReference type="ARBA" id="ARBA00006914"/>
    </source>
</evidence>
<dbReference type="GO" id="GO:0016887">
    <property type="term" value="F:ATP hydrolysis activity"/>
    <property type="evidence" value="ECO:0007669"/>
    <property type="project" value="InterPro"/>
</dbReference>
<evidence type="ECO:0000313" key="6">
    <source>
        <dbReference type="Proteomes" id="UP000463883"/>
    </source>
</evidence>
<gene>
    <name evidence="5" type="ORF">Ami3637_09505</name>
</gene>
<dbReference type="InterPro" id="IPR054472">
    <property type="entry name" value="WHD"/>
</dbReference>
<dbReference type="GO" id="GO:0005524">
    <property type="term" value="F:ATP binding"/>
    <property type="evidence" value="ECO:0007669"/>
    <property type="project" value="UniProtKB-KW"/>
</dbReference>
<dbReference type="CDD" id="cd19481">
    <property type="entry name" value="RecA-like_protease"/>
    <property type="match status" value="1"/>
</dbReference>
<dbReference type="SUPFAM" id="SSF52540">
    <property type="entry name" value="P-loop containing nucleoside triphosphate hydrolases"/>
    <property type="match status" value="2"/>
</dbReference>
<dbReference type="InterPro" id="IPR003959">
    <property type="entry name" value="ATPase_AAA_core"/>
</dbReference>
<dbReference type="InterPro" id="IPR050221">
    <property type="entry name" value="26S_Proteasome_ATPase"/>
</dbReference>
<keyword evidence="6" id="KW-1185">Reference proteome</keyword>
<feature type="domain" description="AAA+ ATPase" evidence="4">
    <location>
        <begin position="498"/>
        <end position="630"/>
    </location>
</feature>
<proteinExistence type="inferred from homology"/>
<dbReference type="PANTHER" id="PTHR23073">
    <property type="entry name" value="26S PROTEASOME REGULATORY SUBUNIT"/>
    <property type="match status" value="1"/>
</dbReference>
<reference evidence="5 6" key="1">
    <citation type="submission" date="2020-01" db="EMBL/GenBank/DDBJ databases">
        <title>Genomic analysis of Aminipila sp. CBA3637.</title>
        <authorList>
            <person name="Kim Y.B."/>
            <person name="Roh S.W."/>
        </authorList>
    </citation>
    <scope>NUCLEOTIDE SEQUENCE [LARGE SCALE GENOMIC DNA]</scope>
    <source>
        <strain evidence="5 6">CBA3637</strain>
    </source>
</reference>
<dbReference type="KEGG" id="amic:Ami3637_09505"/>
<evidence type="ECO:0000256" key="2">
    <source>
        <dbReference type="ARBA" id="ARBA00022741"/>
    </source>
</evidence>
<keyword evidence="3" id="KW-0067">ATP-binding</keyword>
<dbReference type="Gene3D" id="3.40.50.300">
    <property type="entry name" value="P-loop containing nucleotide triphosphate hydrolases"/>
    <property type="match status" value="2"/>
</dbReference>
<organism evidence="5 6">
    <name type="scientific">Aminipila terrae</name>
    <dbReference type="NCBI Taxonomy" id="2697030"/>
    <lineage>
        <taxon>Bacteria</taxon>
        <taxon>Bacillati</taxon>
        <taxon>Bacillota</taxon>
        <taxon>Clostridia</taxon>
        <taxon>Peptostreptococcales</taxon>
        <taxon>Anaerovoracaceae</taxon>
        <taxon>Aminipila</taxon>
    </lineage>
</organism>
<evidence type="ECO:0000256" key="3">
    <source>
        <dbReference type="ARBA" id="ARBA00022840"/>
    </source>
</evidence>
<keyword evidence="2" id="KW-0547">Nucleotide-binding</keyword>
<dbReference type="EMBL" id="CP047591">
    <property type="protein sequence ID" value="QHI72605.1"/>
    <property type="molecule type" value="Genomic_DNA"/>
</dbReference>
<dbReference type="SMART" id="SM00382">
    <property type="entry name" value="AAA"/>
    <property type="match status" value="1"/>
</dbReference>
<dbReference type="InterPro" id="IPR027417">
    <property type="entry name" value="P-loop_NTPase"/>
</dbReference>
<comment type="similarity">
    <text evidence="1">Belongs to the AAA ATPase family.</text>
</comment>
<dbReference type="Proteomes" id="UP000463883">
    <property type="component" value="Chromosome"/>
</dbReference>
<sequence length="721" mass="83150">MEDMLNLENAQPFTDNEEYLDVLFILETLRLTYSFEKDEADKGRKRRNLNKFIPDMEEIEHLLDSKLESHFDETNLAEMITWDQYVDKRAEATQKEGTVLKFYSMLENLGMTKFGRSVVVLSLMAALDRDYRRIVQYMSGDVDRQYPSLGFCAKIYFTNIDVGIGGIFMSSNRDLAALKIIFPELYESEDIYNESLIPSGQLLNLIYGINEEYQPYLKRINITDRVEPLIHRTDEFEALCKICGDNKKYDLLKWVILYGNKGAGKKHLIYQLANKKRRNLIQIDLRYFSQEQENRETKVKKAVSGCITEMVMTGGLLGILGMETFTEQSSKRLMDFVKNSVKSYPGMVFFIFEKEEYSNPWEDTLTIGLELQDSYKLHDIWEHYMKEYQIDNNVDLWALSDSFSFTPGQIVGALRAAHITSMMSDGIIHYQDLVRACYSQIQHRLKEKAKRVNVCFQWKDLKLPTEEKQVLRELCNRVKNKHIVMSEWNFSEKLPYGSGTPVVFAGPPGTGKTMAAQVIANELSMELYQIDLSQLVDKYIGETEKNIKLVFEQARKSNSILFFDEADSVFGKRVEAKSSNDRYANIESSMLLQSVEAYNGISILATNNLNGMDTAFIRRFKYLVNFRAPDALLRKEIWESVFPKAAPIGSEVDFKWLSNQFELTGAFIKNIALSAAFLAAEDGSEINMLHILKALKRELIKEGRKLEQTELGDFGYMFSEI</sequence>
<name>A0A6P1MNL9_9FIRM</name>
<dbReference type="InterPro" id="IPR003593">
    <property type="entry name" value="AAA+_ATPase"/>
</dbReference>
<dbReference type="Pfam" id="PF22977">
    <property type="entry name" value="WHD"/>
    <property type="match status" value="1"/>
</dbReference>